<dbReference type="AlphaFoldDB" id="A0A1E5GM97"/>
<feature type="site" description="Transition state stabilizer" evidence="9">
    <location>
        <position position="18"/>
    </location>
</feature>
<evidence type="ECO:0000259" key="10">
    <source>
        <dbReference type="Pfam" id="PF01467"/>
    </source>
</evidence>
<dbReference type="PANTHER" id="PTHR21342">
    <property type="entry name" value="PHOSPHOPANTETHEINE ADENYLYLTRANSFERASE"/>
    <property type="match status" value="1"/>
</dbReference>
<evidence type="ECO:0000313" key="12">
    <source>
        <dbReference type="Proteomes" id="UP000094068"/>
    </source>
</evidence>
<evidence type="ECO:0000313" key="11">
    <source>
        <dbReference type="EMBL" id="OEG13829.1"/>
    </source>
</evidence>
<name>A0A1E5GM97_9ENTE</name>
<accession>A0A1E5GM97</accession>
<dbReference type="Proteomes" id="UP000094068">
    <property type="component" value="Unassembled WGS sequence"/>
</dbReference>
<feature type="binding site" evidence="9">
    <location>
        <position position="89"/>
    </location>
    <ligand>
        <name>substrate</name>
    </ligand>
</feature>
<feature type="binding site" evidence="9">
    <location>
        <position position="18"/>
    </location>
    <ligand>
        <name>ATP</name>
        <dbReference type="ChEBI" id="CHEBI:30616"/>
    </ligand>
</feature>
<keyword evidence="1 9" id="KW-0963">Cytoplasm</keyword>
<feature type="binding site" evidence="9">
    <location>
        <begin position="90"/>
        <end position="92"/>
    </location>
    <ligand>
        <name>ATP</name>
        <dbReference type="ChEBI" id="CHEBI:30616"/>
    </ligand>
</feature>
<keyword evidence="3 9" id="KW-0548">Nucleotidyltransferase</keyword>
<keyword evidence="7 9" id="KW-0173">Coenzyme A biosynthesis</keyword>
<protein>
    <recommendedName>
        <fullName evidence="9">Phosphopantetheine adenylyltransferase</fullName>
        <ecNumber evidence="9">2.7.7.3</ecNumber>
    </recommendedName>
    <alternativeName>
        <fullName evidence="9">Dephospho-CoA pyrophosphorylase</fullName>
    </alternativeName>
    <alternativeName>
        <fullName evidence="9">Pantetheine-phosphate adenylyltransferase</fullName>
        <shortName evidence="9">PPAT</shortName>
    </alternativeName>
</protein>
<evidence type="ECO:0000256" key="3">
    <source>
        <dbReference type="ARBA" id="ARBA00022695"/>
    </source>
</evidence>
<dbReference type="Gene3D" id="3.40.50.620">
    <property type="entry name" value="HUPs"/>
    <property type="match status" value="1"/>
</dbReference>
<feature type="binding site" evidence="9">
    <location>
        <position position="10"/>
    </location>
    <ligand>
        <name>substrate</name>
    </ligand>
</feature>
<evidence type="ECO:0000256" key="8">
    <source>
        <dbReference type="ARBA" id="ARBA00029346"/>
    </source>
</evidence>
<keyword evidence="2 9" id="KW-0808">Transferase</keyword>
<comment type="subunit">
    <text evidence="9">Homohexamer.</text>
</comment>
<dbReference type="CDD" id="cd02163">
    <property type="entry name" value="PPAT"/>
    <property type="match status" value="1"/>
</dbReference>
<dbReference type="EMBL" id="MIJZ01000001">
    <property type="protein sequence ID" value="OEG13829.1"/>
    <property type="molecule type" value="Genomic_DNA"/>
</dbReference>
<comment type="pathway">
    <text evidence="9">Cofactor biosynthesis; coenzyme A biosynthesis; CoA from (R)-pantothenate: step 4/5.</text>
</comment>
<dbReference type="NCBIfam" id="TIGR00125">
    <property type="entry name" value="cyt_tran_rel"/>
    <property type="match status" value="1"/>
</dbReference>
<reference evidence="12" key="1">
    <citation type="submission" date="2016-09" db="EMBL/GenBank/DDBJ databases">
        <authorList>
            <person name="Gulvik C.A."/>
        </authorList>
    </citation>
    <scope>NUCLEOTIDE SEQUENCE [LARGE SCALE GENOMIC DNA]</scope>
    <source>
        <strain evidence="12">DSM 23328</strain>
    </source>
</reference>
<feature type="binding site" evidence="9">
    <location>
        <begin position="10"/>
        <end position="11"/>
    </location>
    <ligand>
        <name>ATP</name>
        <dbReference type="ChEBI" id="CHEBI:30616"/>
    </ligand>
</feature>
<comment type="similarity">
    <text evidence="9">Belongs to the bacterial CoaD family.</text>
</comment>
<dbReference type="RefSeq" id="WP_069644885.1">
    <property type="nucleotide sequence ID" value="NZ_MIJZ01000001.1"/>
</dbReference>
<comment type="catalytic activity">
    <reaction evidence="8 9">
        <text>(R)-4'-phosphopantetheine + ATP + H(+) = 3'-dephospho-CoA + diphosphate</text>
        <dbReference type="Rhea" id="RHEA:19801"/>
        <dbReference type="ChEBI" id="CHEBI:15378"/>
        <dbReference type="ChEBI" id="CHEBI:30616"/>
        <dbReference type="ChEBI" id="CHEBI:33019"/>
        <dbReference type="ChEBI" id="CHEBI:57328"/>
        <dbReference type="ChEBI" id="CHEBI:61723"/>
        <dbReference type="EC" id="2.7.7.3"/>
    </reaction>
</comment>
<proteinExistence type="inferred from homology"/>
<dbReference type="PANTHER" id="PTHR21342:SF1">
    <property type="entry name" value="PHOSPHOPANTETHEINE ADENYLYLTRANSFERASE"/>
    <property type="match status" value="1"/>
</dbReference>
<comment type="subcellular location">
    <subcellularLocation>
        <location evidence="9">Cytoplasm</location>
    </subcellularLocation>
</comment>
<dbReference type="Pfam" id="PF01467">
    <property type="entry name" value="CTP_transf_like"/>
    <property type="match status" value="1"/>
</dbReference>
<evidence type="ECO:0000256" key="1">
    <source>
        <dbReference type="ARBA" id="ARBA00022490"/>
    </source>
</evidence>
<evidence type="ECO:0000256" key="5">
    <source>
        <dbReference type="ARBA" id="ARBA00022840"/>
    </source>
</evidence>
<feature type="binding site" evidence="9">
    <location>
        <position position="75"/>
    </location>
    <ligand>
        <name>substrate</name>
    </ligand>
</feature>
<dbReference type="OrthoDB" id="9806661at2"/>
<dbReference type="GO" id="GO:0005737">
    <property type="term" value="C:cytoplasm"/>
    <property type="evidence" value="ECO:0007669"/>
    <property type="project" value="UniProtKB-SubCell"/>
</dbReference>
<comment type="caution">
    <text evidence="11">The sequence shown here is derived from an EMBL/GenBank/DDBJ whole genome shotgun (WGS) entry which is preliminary data.</text>
</comment>
<evidence type="ECO:0000256" key="6">
    <source>
        <dbReference type="ARBA" id="ARBA00022842"/>
    </source>
</evidence>
<dbReference type="GO" id="GO:0005524">
    <property type="term" value="F:ATP binding"/>
    <property type="evidence" value="ECO:0007669"/>
    <property type="project" value="UniProtKB-KW"/>
</dbReference>
<dbReference type="InterPro" id="IPR001980">
    <property type="entry name" value="PPAT"/>
</dbReference>
<feature type="domain" description="Cytidyltransferase-like" evidence="10">
    <location>
        <begin position="6"/>
        <end position="135"/>
    </location>
</feature>
<dbReference type="NCBIfam" id="TIGR01510">
    <property type="entry name" value="coaD_prev_kdtB"/>
    <property type="match status" value="1"/>
</dbReference>
<feature type="binding site" evidence="9">
    <location>
        <begin position="125"/>
        <end position="131"/>
    </location>
    <ligand>
        <name>ATP</name>
        <dbReference type="ChEBI" id="CHEBI:30616"/>
    </ligand>
</feature>
<dbReference type="HAMAP" id="MF_00151">
    <property type="entry name" value="PPAT_bact"/>
    <property type="match status" value="1"/>
</dbReference>
<feature type="binding site" evidence="9">
    <location>
        <position position="100"/>
    </location>
    <ligand>
        <name>ATP</name>
        <dbReference type="ChEBI" id="CHEBI:30616"/>
    </ligand>
</feature>
<evidence type="ECO:0000256" key="9">
    <source>
        <dbReference type="HAMAP-Rule" id="MF_00151"/>
    </source>
</evidence>
<comment type="function">
    <text evidence="9">Reversibly transfers an adenylyl group from ATP to 4'-phosphopantetheine, yielding dephospho-CoA (dPCoA) and pyrophosphate.</text>
</comment>
<dbReference type="GO" id="GO:0004595">
    <property type="term" value="F:pantetheine-phosphate adenylyltransferase activity"/>
    <property type="evidence" value="ECO:0007669"/>
    <property type="project" value="UniProtKB-UniRule"/>
</dbReference>
<gene>
    <name evidence="9" type="primary">coaD</name>
    <name evidence="11" type="ORF">BCR21_02220</name>
</gene>
<keyword evidence="5 9" id="KW-0067">ATP-binding</keyword>
<dbReference type="InterPro" id="IPR004821">
    <property type="entry name" value="Cyt_trans-like"/>
</dbReference>
<dbReference type="SUPFAM" id="SSF52374">
    <property type="entry name" value="Nucleotidylyl transferase"/>
    <property type="match status" value="1"/>
</dbReference>
<dbReference type="InterPro" id="IPR014729">
    <property type="entry name" value="Rossmann-like_a/b/a_fold"/>
</dbReference>
<keyword evidence="6 9" id="KW-0460">Magnesium</keyword>
<feature type="binding site" evidence="9">
    <location>
        <position position="42"/>
    </location>
    <ligand>
        <name>substrate</name>
    </ligand>
</feature>
<dbReference type="STRING" id="903984.BCR21_02220"/>
<dbReference type="GO" id="GO:0015937">
    <property type="term" value="P:coenzyme A biosynthetic process"/>
    <property type="evidence" value="ECO:0007669"/>
    <property type="project" value="UniProtKB-UniRule"/>
</dbReference>
<evidence type="ECO:0000256" key="2">
    <source>
        <dbReference type="ARBA" id="ARBA00022679"/>
    </source>
</evidence>
<keyword evidence="12" id="KW-1185">Reference proteome</keyword>
<dbReference type="UniPathway" id="UPA00241">
    <property type="reaction ID" value="UER00355"/>
</dbReference>
<evidence type="ECO:0000256" key="4">
    <source>
        <dbReference type="ARBA" id="ARBA00022741"/>
    </source>
</evidence>
<dbReference type="EC" id="2.7.7.3" evidence="9"/>
<organism evidence="11 12">
    <name type="scientific">Enterococcus ureasiticus</name>
    <dbReference type="NCBI Taxonomy" id="903984"/>
    <lineage>
        <taxon>Bacteria</taxon>
        <taxon>Bacillati</taxon>
        <taxon>Bacillota</taxon>
        <taxon>Bacilli</taxon>
        <taxon>Lactobacillales</taxon>
        <taxon>Enterococcaceae</taxon>
        <taxon>Enterococcus</taxon>
    </lineage>
</organism>
<keyword evidence="4 9" id="KW-0547">Nucleotide-binding</keyword>
<dbReference type="PRINTS" id="PR01020">
    <property type="entry name" value="LPSBIOSNTHSS"/>
</dbReference>
<sequence length="167" mass="18793">MTKIALFPGSFDPLTNGHLNMIERSTKMFDKVIVGVFVNTNKTALFTLEEKLVLIKEAVAHLENVEVIVQETTLTVDSAARLGANFLIRGIRNVKDYEYEKDIATMNHHLAPELETVFLLADETYAHVSSSLIKEVLKFGGDVSKYLPKSVNQALNQKNREMKPNEE</sequence>
<comment type="cofactor">
    <cofactor evidence="9">
        <name>Mg(2+)</name>
        <dbReference type="ChEBI" id="CHEBI:18420"/>
    </cofactor>
</comment>
<evidence type="ECO:0000256" key="7">
    <source>
        <dbReference type="ARBA" id="ARBA00022993"/>
    </source>
</evidence>